<name>A0AAD1YCV8_9CLOT</name>
<evidence type="ECO:0000313" key="2">
    <source>
        <dbReference type="EMBL" id="CAI3542246.1"/>
    </source>
</evidence>
<sequence length="103" mass="11924">MKISKDLYNTLKEMGRVVFKYKNIVICKDISFIKPKDLLVSFLGGIALIIITPIELIMMIYGYAPKVLKIDETIDVKKAEKKLEANEKMMELFSSIKEKIYMN</sequence>
<keyword evidence="1" id="KW-0472">Membrane</keyword>
<proteinExistence type="predicted"/>
<dbReference type="EMBL" id="CAMTCP010000036">
    <property type="protein sequence ID" value="CAI3542246.1"/>
    <property type="molecule type" value="Genomic_DNA"/>
</dbReference>
<gene>
    <name evidence="2" type="ORF">CNEO2_1320002</name>
</gene>
<dbReference type="RefSeq" id="WP_317079902.1">
    <property type="nucleotide sequence ID" value="NZ_CAMTCP010000036.1"/>
</dbReference>
<feature type="transmembrane region" description="Helical" evidence="1">
    <location>
        <begin position="38"/>
        <end position="64"/>
    </location>
</feature>
<organism evidence="2 3">
    <name type="scientific">Clostridium neonatale</name>
    <dbReference type="NCBI Taxonomy" id="137838"/>
    <lineage>
        <taxon>Bacteria</taxon>
        <taxon>Bacillati</taxon>
        <taxon>Bacillota</taxon>
        <taxon>Clostridia</taxon>
        <taxon>Eubacteriales</taxon>
        <taxon>Clostridiaceae</taxon>
        <taxon>Clostridium</taxon>
    </lineage>
</organism>
<dbReference type="Proteomes" id="UP001189143">
    <property type="component" value="Unassembled WGS sequence"/>
</dbReference>
<keyword evidence="1" id="KW-1133">Transmembrane helix</keyword>
<reference evidence="2" key="1">
    <citation type="submission" date="2022-10" db="EMBL/GenBank/DDBJ databases">
        <authorList>
            <person name="Aires J."/>
            <person name="Mesa V."/>
        </authorList>
    </citation>
    <scope>NUCLEOTIDE SEQUENCE</scope>
    <source>
        <strain evidence="2">Clostridium neonatale JD116</strain>
    </source>
</reference>
<evidence type="ECO:0000313" key="3">
    <source>
        <dbReference type="Proteomes" id="UP001189143"/>
    </source>
</evidence>
<dbReference type="AlphaFoldDB" id="A0AAD1YCV8"/>
<comment type="caution">
    <text evidence="2">The sequence shown here is derived from an EMBL/GenBank/DDBJ whole genome shotgun (WGS) entry which is preliminary data.</text>
</comment>
<keyword evidence="1" id="KW-0812">Transmembrane</keyword>
<evidence type="ECO:0000256" key="1">
    <source>
        <dbReference type="SAM" id="Phobius"/>
    </source>
</evidence>
<protein>
    <submittedName>
        <fullName evidence="2">Uncharacterized protein</fullName>
    </submittedName>
</protein>
<accession>A0AAD1YCV8</accession>